<protein>
    <recommendedName>
        <fullName evidence="3">Integrase catalytic domain-containing protein</fullName>
    </recommendedName>
</protein>
<evidence type="ECO:0000313" key="1">
    <source>
        <dbReference type="EMBL" id="GBP89421.1"/>
    </source>
</evidence>
<reference evidence="1 2" key="1">
    <citation type="journal article" date="2019" name="Commun. Biol.">
        <title>The bagworm genome reveals a unique fibroin gene that provides high tensile strength.</title>
        <authorList>
            <person name="Kono N."/>
            <person name="Nakamura H."/>
            <person name="Ohtoshi R."/>
            <person name="Tomita M."/>
            <person name="Numata K."/>
            <person name="Arakawa K."/>
        </authorList>
    </citation>
    <scope>NUCLEOTIDE SEQUENCE [LARGE SCALE GENOMIC DNA]</scope>
</reference>
<dbReference type="STRING" id="151549.A0A4C1ZKL2"/>
<comment type="caution">
    <text evidence="1">The sequence shown here is derived from an EMBL/GenBank/DDBJ whole genome shotgun (WGS) entry which is preliminary data.</text>
</comment>
<dbReference type="SUPFAM" id="SSF53098">
    <property type="entry name" value="Ribonuclease H-like"/>
    <property type="match status" value="1"/>
</dbReference>
<evidence type="ECO:0008006" key="3">
    <source>
        <dbReference type="Google" id="ProtNLM"/>
    </source>
</evidence>
<dbReference type="PANTHER" id="PTHR47331:SF1">
    <property type="entry name" value="GAG-LIKE PROTEIN"/>
    <property type="match status" value="1"/>
</dbReference>
<gene>
    <name evidence="1" type="ORF">EVAR_89129_1</name>
</gene>
<dbReference type="InterPro" id="IPR036397">
    <property type="entry name" value="RNaseH_sf"/>
</dbReference>
<dbReference type="EMBL" id="BGZK01002001">
    <property type="protein sequence ID" value="GBP89421.1"/>
    <property type="molecule type" value="Genomic_DNA"/>
</dbReference>
<accession>A0A4C1ZKL2</accession>
<sequence length="241" mass="27012">MQLTCATDAPPIKCSGSGASDTVLTNRHLVKLGSIKSERKKTLSIIDHAATLQEIRRPKKEAPGSRRLVLGELSPPAAVAPSHLLLLKHSTREAFMRAEFRRQHQKSYVALFTCLTTRDVHLEIAANLTTDSAVLALRRMIARRGYPNKIYSDNGTNLHSADRELKETMIEETSKRSIPIPRCLETQPRGIIATSGPDKISTCSQHTNKRWDTSEVDEETHYPAYTAHGQERRFTTSVMQR</sequence>
<keyword evidence="2" id="KW-1185">Reference proteome</keyword>
<dbReference type="AlphaFoldDB" id="A0A4C1ZKL2"/>
<organism evidence="1 2">
    <name type="scientific">Eumeta variegata</name>
    <name type="common">Bagworm moth</name>
    <name type="synonym">Eumeta japonica</name>
    <dbReference type="NCBI Taxonomy" id="151549"/>
    <lineage>
        <taxon>Eukaryota</taxon>
        <taxon>Metazoa</taxon>
        <taxon>Ecdysozoa</taxon>
        <taxon>Arthropoda</taxon>
        <taxon>Hexapoda</taxon>
        <taxon>Insecta</taxon>
        <taxon>Pterygota</taxon>
        <taxon>Neoptera</taxon>
        <taxon>Endopterygota</taxon>
        <taxon>Lepidoptera</taxon>
        <taxon>Glossata</taxon>
        <taxon>Ditrysia</taxon>
        <taxon>Tineoidea</taxon>
        <taxon>Psychidae</taxon>
        <taxon>Oiketicinae</taxon>
        <taxon>Eumeta</taxon>
    </lineage>
</organism>
<proteinExistence type="predicted"/>
<dbReference type="Gene3D" id="3.30.420.10">
    <property type="entry name" value="Ribonuclease H-like superfamily/Ribonuclease H"/>
    <property type="match status" value="1"/>
</dbReference>
<dbReference type="Proteomes" id="UP000299102">
    <property type="component" value="Unassembled WGS sequence"/>
</dbReference>
<dbReference type="GO" id="GO:0003676">
    <property type="term" value="F:nucleic acid binding"/>
    <property type="evidence" value="ECO:0007669"/>
    <property type="project" value="InterPro"/>
</dbReference>
<dbReference type="OrthoDB" id="10049357at2759"/>
<dbReference type="PANTHER" id="PTHR47331">
    <property type="entry name" value="PHD-TYPE DOMAIN-CONTAINING PROTEIN"/>
    <property type="match status" value="1"/>
</dbReference>
<evidence type="ECO:0000313" key="2">
    <source>
        <dbReference type="Proteomes" id="UP000299102"/>
    </source>
</evidence>
<dbReference type="InterPro" id="IPR012337">
    <property type="entry name" value="RNaseH-like_sf"/>
</dbReference>
<name>A0A4C1ZKL2_EUMVA</name>